<comment type="caution">
    <text evidence="3">The sequence shown here is derived from an EMBL/GenBank/DDBJ whole genome shotgun (WGS) entry which is preliminary data.</text>
</comment>
<feature type="region of interest" description="Disordered" evidence="2">
    <location>
        <begin position="391"/>
        <end position="436"/>
    </location>
</feature>
<dbReference type="Proteomes" id="UP000634136">
    <property type="component" value="Unassembled WGS sequence"/>
</dbReference>
<dbReference type="PANTHER" id="PTHR33322">
    <property type="entry name" value="BAG DOMAIN CONTAINING PROTEIN, EXPRESSED"/>
    <property type="match status" value="1"/>
</dbReference>
<gene>
    <name evidence="3" type="ORF">G2W53_042161</name>
</gene>
<feature type="compositionally biased region" description="Acidic residues" evidence="2">
    <location>
        <begin position="305"/>
        <end position="315"/>
    </location>
</feature>
<dbReference type="GO" id="GO:0009506">
    <property type="term" value="C:plasmodesma"/>
    <property type="evidence" value="ECO:0007669"/>
    <property type="project" value="TreeGrafter"/>
</dbReference>
<evidence type="ECO:0000313" key="3">
    <source>
        <dbReference type="EMBL" id="KAF7803050.1"/>
    </source>
</evidence>
<dbReference type="GO" id="GO:0006457">
    <property type="term" value="P:protein folding"/>
    <property type="evidence" value="ECO:0007669"/>
    <property type="project" value="TreeGrafter"/>
</dbReference>
<dbReference type="InterPro" id="IPR040400">
    <property type="entry name" value="BAG5/6/7/8"/>
</dbReference>
<reference evidence="3" key="1">
    <citation type="submission" date="2020-09" db="EMBL/GenBank/DDBJ databases">
        <title>Genome-Enabled Discovery of Anthraquinone Biosynthesis in Senna tora.</title>
        <authorList>
            <person name="Kang S.-H."/>
            <person name="Pandey R.P."/>
            <person name="Lee C.-M."/>
            <person name="Sim J.-S."/>
            <person name="Jeong J.-T."/>
            <person name="Choi B.-S."/>
            <person name="Jung M."/>
            <person name="Ginzburg D."/>
            <person name="Zhao K."/>
            <person name="Won S.Y."/>
            <person name="Oh T.-J."/>
            <person name="Yu Y."/>
            <person name="Kim N.-H."/>
            <person name="Lee O.R."/>
            <person name="Lee T.-H."/>
            <person name="Bashyal P."/>
            <person name="Kim T.-S."/>
            <person name="Lee W.-H."/>
            <person name="Kawkins C."/>
            <person name="Kim C.-K."/>
            <person name="Kim J.S."/>
            <person name="Ahn B.O."/>
            <person name="Rhee S.Y."/>
            <person name="Sohng J.K."/>
        </authorList>
    </citation>
    <scope>NUCLEOTIDE SEQUENCE</scope>
    <source>
        <tissue evidence="3">Leaf</tissue>
    </source>
</reference>
<accession>A0A834SEW9</accession>
<name>A0A834SEW9_9FABA</name>
<evidence type="ECO:0000313" key="4">
    <source>
        <dbReference type="Proteomes" id="UP000634136"/>
    </source>
</evidence>
<keyword evidence="1" id="KW-0143">Chaperone</keyword>
<protein>
    <submittedName>
        <fullName evidence="3">BAG family molecular chaperone regulator 8, chloroplastic</fullName>
    </submittedName>
</protein>
<evidence type="ECO:0000256" key="1">
    <source>
        <dbReference type="ARBA" id="ARBA00023186"/>
    </source>
</evidence>
<dbReference type="OrthoDB" id="1100735at2759"/>
<organism evidence="3 4">
    <name type="scientific">Senna tora</name>
    <dbReference type="NCBI Taxonomy" id="362788"/>
    <lineage>
        <taxon>Eukaryota</taxon>
        <taxon>Viridiplantae</taxon>
        <taxon>Streptophyta</taxon>
        <taxon>Embryophyta</taxon>
        <taxon>Tracheophyta</taxon>
        <taxon>Spermatophyta</taxon>
        <taxon>Magnoliopsida</taxon>
        <taxon>eudicotyledons</taxon>
        <taxon>Gunneridae</taxon>
        <taxon>Pentapetalae</taxon>
        <taxon>rosids</taxon>
        <taxon>fabids</taxon>
        <taxon>Fabales</taxon>
        <taxon>Fabaceae</taxon>
        <taxon>Caesalpinioideae</taxon>
        <taxon>Cassia clade</taxon>
        <taxon>Senna</taxon>
    </lineage>
</organism>
<keyword evidence="4" id="KW-1185">Reference proteome</keyword>
<dbReference type="PANTHER" id="PTHR33322:SF18">
    <property type="entry name" value="BAG FAMILY MOLECULAR CHAPERONE REGULATOR 8, CHLOROPLASTIC"/>
    <property type="match status" value="1"/>
</dbReference>
<evidence type="ECO:0000256" key="2">
    <source>
        <dbReference type="SAM" id="MobiDB-lite"/>
    </source>
</evidence>
<feature type="region of interest" description="Disordered" evidence="2">
    <location>
        <begin position="304"/>
        <end position="326"/>
    </location>
</feature>
<proteinExistence type="predicted"/>
<dbReference type="AlphaFoldDB" id="A0A834SEW9"/>
<dbReference type="EMBL" id="JAAIUW010000013">
    <property type="protein sequence ID" value="KAF7803050.1"/>
    <property type="molecule type" value="Genomic_DNA"/>
</dbReference>
<sequence length="494" mass="55440">MASHYQPHLCHHQPPPPPPPSTACCCNPSHHCCPSPPPSTDHLLQAIASLLPHSHPLPTQIFTNSPQFDQSQSLKCFSRNRPRPPHEQDPHSTIASLLCRIEALESSLHRFSSSHNSYSQSSHHHHHYYYSLRHTAARVIQTHFRAFLVRRSRTLRQLKELGFIKSTFNSLKSSLSNDSSRADFAALSRKAMDLLLQLDSIEGDDPMIRDGKGSISRDLLRFLDSLEGIAVKKHLRLVKTMKNVRYGQNINKPRVLNPKHGNLGHDQRKVLENLKGRVEKISQLCKLSANDEEQALSERILLVANDDDDDDDDDGGPSIVISRKNGVPTTKIQPKVKKSVSFAESGNVSKIYCNTYEPEQSLSEVVTCLDGDSSSDEQEEVLENIRNEVEDVMDSSRGAEDDEEAIPGDVGSAHNSSDGERNSRRHPKKDGKNEGKLVFSAPLPLKMETRDELMKNTFTFMNLSDHLAYTSCVLVVSVRMKNQFPYLVLSKLKN</sequence>